<accession>A0A0L0T7D9</accession>
<dbReference type="OrthoDB" id="10526835at2759"/>
<dbReference type="InterPro" id="IPR018571">
    <property type="entry name" value="Membrane_anchor_Opy2_N"/>
</dbReference>
<keyword evidence="2" id="KW-0732">Signal</keyword>
<organism evidence="4 5">
    <name type="scientific">Allomyces macrogynus (strain ATCC 38327)</name>
    <name type="common">Allomyces javanicus var. macrogynus</name>
    <dbReference type="NCBI Taxonomy" id="578462"/>
    <lineage>
        <taxon>Eukaryota</taxon>
        <taxon>Fungi</taxon>
        <taxon>Fungi incertae sedis</taxon>
        <taxon>Blastocladiomycota</taxon>
        <taxon>Blastocladiomycetes</taxon>
        <taxon>Blastocladiales</taxon>
        <taxon>Blastocladiaceae</taxon>
        <taxon>Allomyces</taxon>
    </lineage>
</organism>
<evidence type="ECO:0000259" key="3">
    <source>
        <dbReference type="Pfam" id="PF09463"/>
    </source>
</evidence>
<gene>
    <name evidence="4" type="ORF">AMAG_15371</name>
</gene>
<dbReference type="Pfam" id="PF09463">
    <property type="entry name" value="Opy2"/>
    <property type="match status" value="1"/>
</dbReference>
<reference evidence="4 5" key="1">
    <citation type="submission" date="2009-11" db="EMBL/GenBank/DDBJ databases">
        <title>Annotation of Allomyces macrogynus ATCC 38327.</title>
        <authorList>
            <consortium name="The Broad Institute Genome Sequencing Platform"/>
            <person name="Russ C."/>
            <person name="Cuomo C."/>
            <person name="Burger G."/>
            <person name="Gray M.W."/>
            <person name="Holland P.W.H."/>
            <person name="King N."/>
            <person name="Lang F.B.F."/>
            <person name="Roger A.J."/>
            <person name="Ruiz-Trillo I."/>
            <person name="Young S.K."/>
            <person name="Zeng Q."/>
            <person name="Gargeya S."/>
            <person name="Fitzgerald M."/>
            <person name="Haas B."/>
            <person name="Abouelleil A."/>
            <person name="Alvarado L."/>
            <person name="Arachchi H.M."/>
            <person name="Berlin A."/>
            <person name="Chapman S.B."/>
            <person name="Gearin G."/>
            <person name="Goldberg J."/>
            <person name="Griggs A."/>
            <person name="Gujja S."/>
            <person name="Hansen M."/>
            <person name="Heiman D."/>
            <person name="Howarth C."/>
            <person name="Larimer J."/>
            <person name="Lui A."/>
            <person name="MacDonald P.J.P."/>
            <person name="McCowen C."/>
            <person name="Montmayeur A."/>
            <person name="Murphy C."/>
            <person name="Neiman D."/>
            <person name="Pearson M."/>
            <person name="Priest M."/>
            <person name="Roberts A."/>
            <person name="Saif S."/>
            <person name="Shea T."/>
            <person name="Sisk P."/>
            <person name="Stolte C."/>
            <person name="Sykes S."/>
            <person name="Wortman J."/>
            <person name="Nusbaum C."/>
            <person name="Birren B."/>
        </authorList>
    </citation>
    <scope>NUCLEOTIDE SEQUENCE [LARGE SCALE GENOMIC DNA]</scope>
    <source>
        <strain evidence="4 5">ATCC 38327</strain>
    </source>
</reference>
<feature type="signal peptide" evidence="2">
    <location>
        <begin position="1"/>
        <end position="22"/>
    </location>
</feature>
<sequence>MTNARTPLVLLGLVLLVLVAVAITPASAINASPRHPRLVKRQSGAAACVQCLIGPRQCTPACPSNQVCAFVPKTCTECAKSACVPKDKIPDGWSLFPSTATATSDGATSSTVGTDTAMTTVSTTDSTTATATATTTGSTSYDATPAPTAQGQANATKGATVTAAGAAGTHATGVVAVVVAAVAVAAGGLA</sequence>
<dbReference type="Proteomes" id="UP000054350">
    <property type="component" value="Unassembled WGS sequence"/>
</dbReference>
<feature type="chain" id="PRO_5005548439" description="Membrane anchor Opy2 N-terminal domain-containing protein" evidence="2">
    <location>
        <begin position="23"/>
        <end position="190"/>
    </location>
</feature>
<name>A0A0L0T7D9_ALLM3</name>
<evidence type="ECO:0000256" key="2">
    <source>
        <dbReference type="SAM" id="SignalP"/>
    </source>
</evidence>
<evidence type="ECO:0000313" key="4">
    <source>
        <dbReference type="EMBL" id="KNE70611.1"/>
    </source>
</evidence>
<reference evidence="5" key="2">
    <citation type="submission" date="2009-11" db="EMBL/GenBank/DDBJ databases">
        <title>The Genome Sequence of Allomyces macrogynus strain ATCC 38327.</title>
        <authorList>
            <consortium name="The Broad Institute Genome Sequencing Platform"/>
            <person name="Russ C."/>
            <person name="Cuomo C."/>
            <person name="Shea T."/>
            <person name="Young S.K."/>
            <person name="Zeng Q."/>
            <person name="Koehrsen M."/>
            <person name="Haas B."/>
            <person name="Borodovsky M."/>
            <person name="Guigo R."/>
            <person name="Alvarado L."/>
            <person name="Berlin A."/>
            <person name="Borenstein D."/>
            <person name="Chen Z."/>
            <person name="Engels R."/>
            <person name="Freedman E."/>
            <person name="Gellesch M."/>
            <person name="Goldberg J."/>
            <person name="Griggs A."/>
            <person name="Gujja S."/>
            <person name="Heiman D."/>
            <person name="Hepburn T."/>
            <person name="Howarth C."/>
            <person name="Jen D."/>
            <person name="Larson L."/>
            <person name="Lewis B."/>
            <person name="Mehta T."/>
            <person name="Park D."/>
            <person name="Pearson M."/>
            <person name="Roberts A."/>
            <person name="Saif S."/>
            <person name="Shenoy N."/>
            <person name="Sisk P."/>
            <person name="Stolte C."/>
            <person name="Sykes S."/>
            <person name="Walk T."/>
            <person name="White J."/>
            <person name="Yandava C."/>
            <person name="Burger G."/>
            <person name="Gray M.W."/>
            <person name="Holland P.W.H."/>
            <person name="King N."/>
            <person name="Lang F.B.F."/>
            <person name="Roger A.J."/>
            <person name="Ruiz-Trillo I."/>
            <person name="Lander E."/>
            <person name="Nusbaum C."/>
        </authorList>
    </citation>
    <scope>NUCLEOTIDE SEQUENCE [LARGE SCALE GENOMIC DNA]</scope>
    <source>
        <strain evidence="5">ATCC 38327</strain>
    </source>
</reference>
<feature type="domain" description="Membrane anchor Opy2 N-terminal" evidence="3">
    <location>
        <begin position="48"/>
        <end position="83"/>
    </location>
</feature>
<dbReference type="VEuPathDB" id="FungiDB:AMAG_15371"/>
<protein>
    <recommendedName>
        <fullName evidence="3">Membrane anchor Opy2 N-terminal domain-containing protein</fullName>
    </recommendedName>
</protein>
<keyword evidence="5" id="KW-1185">Reference proteome</keyword>
<feature type="region of interest" description="Disordered" evidence="1">
    <location>
        <begin position="124"/>
        <end position="149"/>
    </location>
</feature>
<evidence type="ECO:0000313" key="5">
    <source>
        <dbReference type="Proteomes" id="UP000054350"/>
    </source>
</evidence>
<feature type="compositionally biased region" description="Low complexity" evidence="1">
    <location>
        <begin position="124"/>
        <end position="144"/>
    </location>
</feature>
<proteinExistence type="predicted"/>
<dbReference type="EMBL" id="GG745367">
    <property type="protein sequence ID" value="KNE70611.1"/>
    <property type="molecule type" value="Genomic_DNA"/>
</dbReference>
<dbReference type="AlphaFoldDB" id="A0A0L0T7D9"/>
<evidence type="ECO:0000256" key="1">
    <source>
        <dbReference type="SAM" id="MobiDB-lite"/>
    </source>
</evidence>